<dbReference type="NCBIfam" id="TIGR01730">
    <property type="entry name" value="RND_mfp"/>
    <property type="match status" value="1"/>
</dbReference>
<organism evidence="6 7">
    <name type="scientific">Acetobacter indonesiensis</name>
    <dbReference type="NCBI Taxonomy" id="104101"/>
    <lineage>
        <taxon>Bacteria</taxon>
        <taxon>Pseudomonadati</taxon>
        <taxon>Pseudomonadota</taxon>
        <taxon>Alphaproteobacteria</taxon>
        <taxon>Acetobacterales</taxon>
        <taxon>Acetobacteraceae</taxon>
        <taxon>Acetobacter</taxon>
    </lineage>
</organism>
<dbReference type="GO" id="GO:0060003">
    <property type="term" value="P:copper ion export"/>
    <property type="evidence" value="ECO:0007669"/>
    <property type="project" value="TreeGrafter"/>
</dbReference>
<gene>
    <name evidence="6" type="ORF">HK17_09205</name>
</gene>
<dbReference type="Gene3D" id="2.40.420.20">
    <property type="match status" value="1"/>
</dbReference>
<dbReference type="EMBL" id="JOPA01000027">
    <property type="protein sequence ID" value="OUI92770.1"/>
    <property type="molecule type" value="Genomic_DNA"/>
</dbReference>
<sequence length="389" mass="41677">MRAFRFLLRSVRIVMMLLRPPLSLRVLRTSFFLVAFGAGYGLAGSAAWAVSGIVHEKDGSLSVPEASPLRGQLEITPLKMTAPRDTLSVPGSIVAEPSRVIPIFTPVTGRVASVSVVPGQHVRRGQELLTVLSGDMAQASTDETKARAGLVQARAAMERAQEVKQAGGAATKDVEAARAALQQAEAEDRRAQARLASLSDKTQADGTLVFRAPVDGVVGSVSTAPGVNVTDITAPLMSMEDLAEVWAVADIPEADVDDIHVGQSVAITLPARDGLVFPGQIATIEPDLHLETRRLRAMIPLPNPDEDLKPNMFANVAIQLRQPAGLMVPQSALLMNNDRVTVFVETFPWVFQRRVVTISYDEGEDTEVLSGLKVGDRVVTRGGVLLNDD</sequence>
<feature type="coiled-coil region" evidence="3">
    <location>
        <begin position="174"/>
        <end position="201"/>
    </location>
</feature>
<evidence type="ECO:0000256" key="1">
    <source>
        <dbReference type="ARBA" id="ARBA00009477"/>
    </source>
</evidence>
<comment type="caution">
    <text evidence="6">The sequence shown here is derived from an EMBL/GenBank/DDBJ whole genome shotgun (WGS) entry which is preliminary data.</text>
</comment>
<reference evidence="7" key="1">
    <citation type="submission" date="2014-06" db="EMBL/GenBank/DDBJ databases">
        <authorList>
            <person name="Winans N.J."/>
            <person name="Newell P.D."/>
            <person name="Douglas A.E."/>
        </authorList>
    </citation>
    <scope>NUCLEOTIDE SEQUENCE [LARGE SCALE GENOMIC DNA]</scope>
</reference>
<dbReference type="GO" id="GO:0016020">
    <property type="term" value="C:membrane"/>
    <property type="evidence" value="ECO:0007669"/>
    <property type="project" value="InterPro"/>
</dbReference>
<proteinExistence type="inferred from homology"/>
<dbReference type="GO" id="GO:0015679">
    <property type="term" value="P:plasma membrane copper ion transport"/>
    <property type="evidence" value="ECO:0007669"/>
    <property type="project" value="TreeGrafter"/>
</dbReference>
<dbReference type="PANTHER" id="PTHR30097">
    <property type="entry name" value="CATION EFFLUX SYSTEM PROTEIN CUSB"/>
    <property type="match status" value="1"/>
</dbReference>
<feature type="domain" description="CusB-like beta-barrel" evidence="4">
    <location>
        <begin position="244"/>
        <end position="319"/>
    </location>
</feature>
<accession>A0A252ARV3</accession>
<dbReference type="Gene3D" id="1.10.287.470">
    <property type="entry name" value="Helix hairpin bin"/>
    <property type="match status" value="1"/>
</dbReference>
<feature type="domain" description="CzcB-like C-terminal circularly permuted SH3-like" evidence="5">
    <location>
        <begin position="326"/>
        <end position="382"/>
    </location>
</feature>
<protein>
    <submittedName>
        <fullName evidence="6">Secretion protein HylD</fullName>
    </submittedName>
</protein>
<dbReference type="AlphaFoldDB" id="A0A252ARV3"/>
<dbReference type="GO" id="GO:0022857">
    <property type="term" value="F:transmembrane transporter activity"/>
    <property type="evidence" value="ECO:0007669"/>
    <property type="project" value="InterPro"/>
</dbReference>
<evidence type="ECO:0000313" key="7">
    <source>
        <dbReference type="Proteomes" id="UP000194641"/>
    </source>
</evidence>
<keyword evidence="2" id="KW-0813">Transport</keyword>
<comment type="similarity">
    <text evidence="1">Belongs to the membrane fusion protein (MFP) (TC 8.A.1) family.</text>
</comment>
<evidence type="ECO:0000256" key="3">
    <source>
        <dbReference type="SAM" id="Coils"/>
    </source>
</evidence>
<dbReference type="Pfam" id="PF25975">
    <property type="entry name" value="CzcB_C"/>
    <property type="match status" value="1"/>
</dbReference>
<dbReference type="FunFam" id="2.40.30.170:FF:000010">
    <property type="entry name" value="Efflux RND transporter periplasmic adaptor subunit"/>
    <property type="match status" value="1"/>
</dbReference>
<dbReference type="InterPro" id="IPR058649">
    <property type="entry name" value="CzcB_C"/>
</dbReference>
<name>A0A252ARV3_9PROT</name>
<dbReference type="InterPro" id="IPR006143">
    <property type="entry name" value="RND_pump_MFP"/>
</dbReference>
<dbReference type="InterPro" id="IPR058792">
    <property type="entry name" value="Beta-barrel_RND_2"/>
</dbReference>
<dbReference type="Pfam" id="PF25954">
    <property type="entry name" value="Beta-barrel_RND_2"/>
    <property type="match status" value="1"/>
</dbReference>
<dbReference type="PANTHER" id="PTHR30097:SF4">
    <property type="entry name" value="SLR6042 PROTEIN"/>
    <property type="match status" value="1"/>
</dbReference>
<evidence type="ECO:0000259" key="4">
    <source>
        <dbReference type="Pfam" id="PF25954"/>
    </source>
</evidence>
<keyword evidence="3" id="KW-0175">Coiled coil</keyword>
<dbReference type="Gene3D" id="2.40.30.170">
    <property type="match status" value="1"/>
</dbReference>
<evidence type="ECO:0000313" key="6">
    <source>
        <dbReference type="EMBL" id="OUI92770.1"/>
    </source>
</evidence>
<dbReference type="GO" id="GO:0030313">
    <property type="term" value="C:cell envelope"/>
    <property type="evidence" value="ECO:0007669"/>
    <property type="project" value="TreeGrafter"/>
</dbReference>
<dbReference type="SUPFAM" id="SSF111369">
    <property type="entry name" value="HlyD-like secretion proteins"/>
    <property type="match status" value="1"/>
</dbReference>
<dbReference type="Proteomes" id="UP000194641">
    <property type="component" value="Unassembled WGS sequence"/>
</dbReference>
<evidence type="ECO:0000259" key="5">
    <source>
        <dbReference type="Pfam" id="PF25975"/>
    </source>
</evidence>
<dbReference type="InterPro" id="IPR051909">
    <property type="entry name" value="MFP_Cation_Efflux"/>
</dbReference>
<evidence type="ECO:0000256" key="2">
    <source>
        <dbReference type="ARBA" id="ARBA00022448"/>
    </source>
</evidence>